<organism evidence="1 2">
    <name type="scientific">Halomicronema hongdechloris C2206</name>
    <dbReference type="NCBI Taxonomy" id="1641165"/>
    <lineage>
        <taxon>Bacteria</taxon>
        <taxon>Bacillati</taxon>
        <taxon>Cyanobacteriota</taxon>
        <taxon>Cyanophyceae</taxon>
        <taxon>Nodosilineales</taxon>
        <taxon>Nodosilineaceae</taxon>
        <taxon>Halomicronema</taxon>
    </lineage>
</organism>
<gene>
    <name evidence="1" type="ORF">XM38_031540</name>
</gene>
<sequence length="67" mass="7798">MYFLDTNSQSQAPGERFPFLGRYSSLRLSILVSLIHQSLQHLTIKTRYPGERSHSRGWSPKQPIIIR</sequence>
<protein>
    <submittedName>
        <fullName evidence="1">Uncharacterized protein</fullName>
    </submittedName>
</protein>
<keyword evidence="2" id="KW-1185">Reference proteome</keyword>
<dbReference type="AlphaFoldDB" id="A0A1Z3HPH7"/>
<accession>A0A1Z3HPH7</accession>
<evidence type="ECO:0000313" key="2">
    <source>
        <dbReference type="Proteomes" id="UP000191901"/>
    </source>
</evidence>
<dbReference type="KEGG" id="hhg:XM38_031540"/>
<dbReference type="EMBL" id="CP021983">
    <property type="protein sequence ID" value="ASC72200.1"/>
    <property type="molecule type" value="Genomic_DNA"/>
</dbReference>
<name>A0A1Z3HPH7_9CYAN</name>
<reference evidence="1 2" key="1">
    <citation type="journal article" date="2016" name="Biochim. Biophys. Acta">
        <title>Characterization of red-shifted phycobilisomes isolated from the chlorophyll f-containing cyanobacterium Halomicronema hongdechloris.</title>
        <authorList>
            <person name="Li Y."/>
            <person name="Lin Y."/>
            <person name="Garvey C.J."/>
            <person name="Birch D."/>
            <person name="Corkery R.W."/>
            <person name="Loughlin P.C."/>
            <person name="Scheer H."/>
            <person name="Willows R.D."/>
            <person name="Chen M."/>
        </authorList>
    </citation>
    <scope>NUCLEOTIDE SEQUENCE [LARGE SCALE GENOMIC DNA]</scope>
    <source>
        <strain evidence="1 2">C2206</strain>
    </source>
</reference>
<dbReference type="Proteomes" id="UP000191901">
    <property type="component" value="Chromosome"/>
</dbReference>
<proteinExistence type="predicted"/>
<evidence type="ECO:0000313" key="1">
    <source>
        <dbReference type="EMBL" id="ASC72200.1"/>
    </source>
</evidence>